<protein>
    <recommendedName>
        <fullName evidence="2">Saposin B-type domain-containing protein</fullName>
    </recommendedName>
</protein>
<feature type="domain" description="Saposin B-type" evidence="2">
    <location>
        <begin position="4"/>
        <end position="81"/>
    </location>
</feature>
<evidence type="ECO:0000256" key="1">
    <source>
        <dbReference type="ARBA" id="ARBA00023157"/>
    </source>
</evidence>
<name>A0A8C0DPI2_BALMU</name>
<organism evidence="3">
    <name type="scientific">Balaenoptera musculus</name>
    <name type="common">Blue whale</name>
    <dbReference type="NCBI Taxonomy" id="9771"/>
    <lineage>
        <taxon>Eukaryota</taxon>
        <taxon>Metazoa</taxon>
        <taxon>Chordata</taxon>
        <taxon>Craniata</taxon>
        <taxon>Vertebrata</taxon>
        <taxon>Euteleostomi</taxon>
        <taxon>Mammalia</taxon>
        <taxon>Eutheria</taxon>
        <taxon>Laurasiatheria</taxon>
        <taxon>Artiodactyla</taxon>
        <taxon>Whippomorpha</taxon>
        <taxon>Cetacea</taxon>
        <taxon>Mysticeti</taxon>
        <taxon>Balaenopteridae</taxon>
        <taxon>Balaenoptera</taxon>
    </lineage>
</organism>
<evidence type="ECO:0000313" key="3">
    <source>
        <dbReference type="Ensembl" id="ENSBMSP00010023481.1"/>
    </source>
</evidence>
<dbReference type="AlphaFoldDB" id="A0A8C0DPI2"/>
<dbReference type="InterPro" id="IPR011001">
    <property type="entry name" value="Saposin-like"/>
</dbReference>
<proteinExistence type="predicted"/>
<dbReference type="Ensembl" id="ENSBMST00010025872.1">
    <property type="protein sequence ID" value="ENSBMSP00010023481.1"/>
    <property type="gene ID" value="ENSBMSG00010017087.1"/>
</dbReference>
<dbReference type="InterPro" id="IPR008139">
    <property type="entry name" value="SaposinB_dom"/>
</dbReference>
<dbReference type="OMA" id="CLAERYV"/>
<evidence type="ECO:0000259" key="2">
    <source>
        <dbReference type="PROSITE" id="PS50015"/>
    </source>
</evidence>
<reference evidence="3" key="1">
    <citation type="submission" date="2023-09" db="UniProtKB">
        <authorList>
            <consortium name="Ensembl"/>
        </authorList>
    </citation>
    <scope>IDENTIFICATION</scope>
</reference>
<sequence length="131" mass="13850">LPIPLPVCWLCRTLIKRIQAVIPKGTLATTVAQVCHVVPLVVGGICQCLAERYVSILLNTLLDRMLPQLVCGLILRCSSEDGAGPGEPAVPAPAHRPLSSLPTLVLHDPPPPRCPCTAPVRTGTEFSAGHP</sequence>
<accession>A0A8C0DPI2</accession>
<dbReference type="SUPFAM" id="SSF47862">
    <property type="entry name" value="Saposin"/>
    <property type="match status" value="1"/>
</dbReference>
<dbReference type="SMART" id="SM00741">
    <property type="entry name" value="SapB"/>
    <property type="match status" value="1"/>
</dbReference>
<dbReference type="GeneTree" id="ENSGT00940000161711"/>
<dbReference type="PROSITE" id="PS50015">
    <property type="entry name" value="SAP_B"/>
    <property type="match status" value="1"/>
</dbReference>
<keyword evidence="1" id="KW-1015">Disulfide bond</keyword>
<dbReference type="Gene3D" id="1.10.225.10">
    <property type="entry name" value="Saposin-like"/>
    <property type="match status" value="1"/>
</dbReference>